<gene>
    <name evidence="1" type="ORF">MLD38_003427</name>
</gene>
<evidence type="ECO:0000313" key="1">
    <source>
        <dbReference type="EMBL" id="KAI4385395.1"/>
    </source>
</evidence>
<reference evidence="2" key="1">
    <citation type="journal article" date="2023" name="Front. Plant Sci.">
        <title>Chromosomal-level genome assembly of Melastoma candidum provides insights into trichome evolution.</title>
        <authorList>
            <person name="Zhong Y."/>
            <person name="Wu W."/>
            <person name="Sun C."/>
            <person name="Zou P."/>
            <person name="Liu Y."/>
            <person name="Dai S."/>
            <person name="Zhou R."/>
        </authorList>
    </citation>
    <scope>NUCLEOTIDE SEQUENCE [LARGE SCALE GENOMIC DNA]</scope>
</reference>
<proteinExistence type="predicted"/>
<organism evidence="1 2">
    <name type="scientific">Melastoma candidum</name>
    <dbReference type="NCBI Taxonomy" id="119954"/>
    <lineage>
        <taxon>Eukaryota</taxon>
        <taxon>Viridiplantae</taxon>
        <taxon>Streptophyta</taxon>
        <taxon>Embryophyta</taxon>
        <taxon>Tracheophyta</taxon>
        <taxon>Spermatophyta</taxon>
        <taxon>Magnoliopsida</taxon>
        <taxon>eudicotyledons</taxon>
        <taxon>Gunneridae</taxon>
        <taxon>Pentapetalae</taxon>
        <taxon>rosids</taxon>
        <taxon>malvids</taxon>
        <taxon>Myrtales</taxon>
        <taxon>Melastomataceae</taxon>
        <taxon>Melastomatoideae</taxon>
        <taxon>Melastomateae</taxon>
        <taxon>Melastoma</taxon>
    </lineage>
</organism>
<dbReference type="EMBL" id="CM042881">
    <property type="protein sequence ID" value="KAI4385395.1"/>
    <property type="molecule type" value="Genomic_DNA"/>
</dbReference>
<keyword evidence="2" id="KW-1185">Reference proteome</keyword>
<accession>A0ACB9S210</accession>
<sequence length="965" mass="107378">MIVPMDKMPAAPSRDRAQLLHEKNIELDGKRRRSAQARIPSDLSIWQQMRENYEAIILEDHAFSEQHNAEHALWQLHYKRIEELRAHYGAAQSSNVKGKGAVRPDRITKIRLQFKTFLSEATGFYHDLILKVRSKYGLPLVYFSDDSESRIETGMDSKRLVEMKKGLISCHRCLIYLGDLARYKGLYGDAENKNREFAAASSYYLQAASLWPSIGNPHHQLAILASYSGDDFGTVYHYFRSLAVDSPCSTARDNLIVAFEKNRQNFCQLPVGAKESVICNPGRGRGRNAKLLSKDNGVETIPVKTSNAEESFRAFCIRFVRLNGILFTKTSLETFPEVLSFVSSDLSELLSAGVDEMLNFGKDARENGLFFVKLVSMLVFTIQNVKRETEGQTYAEIVQRAALLQNAYTAVFEIMGIVLERGVQLHDVSSSYILPGILVFVEWLACCPDVAVGNDSNERQGSCRSNFWTHLISVLNKVLAAGAIHTDDDEEDMCFRDMSKYEEGETENRLALWEDFELRGFSPLVPAQTILDFSKKQPFARSNKKEISSRLRRILAAARALLSSLKINQQTVCYDLKDKRFVMGANSQQLEDETLLPNSIMSNEDGMSPANDVGEAFGLDSTKSNSQFIEGEDDGEEIVFRPTIYDKLSDVPVTCSNYSLYDGLELSKTASVIGRPYGPEPISRPLDSLLPQAPDIHFPNAASAEFTTLGQFFQPIPPQSSIWQVYDKSGLSNGLKNLSILPNGHLGKNEVQKDSHLNHPLSIFPVESSSVGGNAGGFYNLFHTPDLGIHSSRIGSTTAGTVADAIPAPPPGFKKNPVSRPVKHDGPPPGFSSVRKQVNRPTLGPNQIVESSTMDDYSWLDGYRVPPPVMNPVLDSIWSSSTAVYQNVGSTAGTTAAVNFPSHVLHYQNDHFPAMEQNGWQDPNIFDSLKEQQLPQLSSAFNQSHKFAPIANQYNGSSWAGQYFE</sequence>
<comment type="caution">
    <text evidence="1">The sequence shown here is derived from an EMBL/GenBank/DDBJ whole genome shotgun (WGS) entry which is preliminary data.</text>
</comment>
<evidence type="ECO:0000313" key="2">
    <source>
        <dbReference type="Proteomes" id="UP001057402"/>
    </source>
</evidence>
<dbReference type="Proteomes" id="UP001057402">
    <property type="component" value="Chromosome 2"/>
</dbReference>
<name>A0ACB9S210_9MYRT</name>
<protein>
    <submittedName>
        <fullName evidence="1">Uncharacterized protein</fullName>
    </submittedName>
</protein>